<feature type="non-terminal residue" evidence="1">
    <location>
        <position position="1"/>
    </location>
</feature>
<keyword evidence="2" id="KW-1185">Reference proteome</keyword>
<reference evidence="1" key="1">
    <citation type="submission" date="2022-07" db="EMBL/GenBank/DDBJ databases">
        <title>Phylogenomic reconstructions and comparative analyses of Kickxellomycotina fungi.</title>
        <authorList>
            <person name="Reynolds N.K."/>
            <person name="Stajich J.E."/>
            <person name="Barry K."/>
            <person name="Grigoriev I.V."/>
            <person name="Crous P."/>
            <person name="Smith M.E."/>
        </authorList>
    </citation>
    <scope>NUCLEOTIDE SEQUENCE</scope>
    <source>
        <strain evidence="1">NRRL 5244</strain>
    </source>
</reference>
<gene>
    <name evidence="1" type="ORF">FBU59_004939</name>
</gene>
<accession>A0ACC1J487</accession>
<comment type="caution">
    <text evidence="1">The sequence shown here is derived from an EMBL/GenBank/DDBJ whole genome shotgun (WGS) entry which is preliminary data.</text>
</comment>
<organism evidence="1 2">
    <name type="scientific">Linderina macrospora</name>
    <dbReference type="NCBI Taxonomy" id="4868"/>
    <lineage>
        <taxon>Eukaryota</taxon>
        <taxon>Fungi</taxon>
        <taxon>Fungi incertae sedis</taxon>
        <taxon>Zoopagomycota</taxon>
        <taxon>Kickxellomycotina</taxon>
        <taxon>Kickxellomycetes</taxon>
        <taxon>Kickxellales</taxon>
        <taxon>Kickxellaceae</taxon>
        <taxon>Linderina</taxon>
    </lineage>
</organism>
<protein>
    <submittedName>
        <fullName evidence="1">Uncharacterized protein</fullName>
    </submittedName>
</protein>
<proteinExistence type="predicted"/>
<evidence type="ECO:0000313" key="2">
    <source>
        <dbReference type="Proteomes" id="UP001150603"/>
    </source>
</evidence>
<sequence>NLLKEDTGDAIAELKRGSTRTVMITGDTALTGVYIARQCGMVPPNNKVLLGDIDKKSRMLVWTDVDTDEQVLDIAPFMAELGPDGYPTTELALTSAAFQHMDSTGELAPILLNTRIFARMKPNDKVRCVQLHMSHGITAMCGDGGNDCGALRAAHVGLALSDAEASIVSPFSSSNRSIFSCVELLIQSRAGLTTSFANYRALILYGTTMTMGKLISFYHADSMSQPIWMVIDSLIATSMAITVTFLPPAKKLSPFRPTARLLGPEILSSVIGVVLINWIFMACVWAWTYQQSWFRCHEFDSSSSDLMKWYLLGDNYEAAIMTYVLIYQFINNGFLVNYGYRHRRAWYYNPALLAMFALLMILFSYAELGPPSRLSCTFRLNCGNPDEIVAQGFKRPTWSIEEYQSPNGHNILPNDFKWKLWGYSLGNMLASNLWQIVVVYGPVRTWLQKKRPLRRLKLKL</sequence>
<evidence type="ECO:0000313" key="1">
    <source>
        <dbReference type="EMBL" id="KAJ1936817.1"/>
    </source>
</evidence>
<dbReference type="EMBL" id="JANBPW010003740">
    <property type="protein sequence ID" value="KAJ1936817.1"/>
    <property type="molecule type" value="Genomic_DNA"/>
</dbReference>
<dbReference type="Proteomes" id="UP001150603">
    <property type="component" value="Unassembled WGS sequence"/>
</dbReference>
<name>A0ACC1J487_9FUNG</name>